<organism evidence="1 2">
    <name type="scientific">Brevundimonas goettingensis</name>
    <dbReference type="NCBI Taxonomy" id="2774190"/>
    <lineage>
        <taxon>Bacteria</taxon>
        <taxon>Pseudomonadati</taxon>
        <taxon>Pseudomonadota</taxon>
        <taxon>Alphaproteobacteria</taxon>
        <taxon>Caulobacterales</taxon>
        <taxon>Caulobacteraceae</taxon>
        <taxon>Brevundimonas</taxon>
    </lineage>
</organism>
<protein>
    <submittedName>
        <fullName evidence="1">Chemotaxis protein CheE</fullName>
    </submittedName>
</protein>
<dbReference type="RefSeq" id="WP_207868359.1">
    <property type="nucleotide sequence ID" value="NZ_CP062222.1"/>
</dbReference>
<gene>
    <name evidence="1" type="ORF">IFJ75_11635</name>
</gene>
<proteinExistence type="predicted"/>
<dbReference type="Proteomes" id="UP000663918">
    <property type="component" value="Chromosome"/>
</dbReference>
<dbReference type="KEGG" id="bgoe:IFJ75_11635"/>
<name>A0A975C098_9CAUL</name>
<dbReference type="AlphaFoldDB" id="A0A975C098"/>
<evidence type="ECO:0000313" key="1">
    <source>
        <dbReference type="EMBL" id="QTC89944.1"/>
    </source>
</evidence>
<evidence type="ECO:0000313" key="2">
    <source>
        <dbReference type="Proteomes" id="UP000663918"/>
    </source>
</evidence>
<dbReference type="EMBL" id="CP062222">
    <property type="protein sequence ID" value="QTC89944.1"/>
    <property type="molecule type" value="Genomic_DNA"/>
</dbReference>
<accession>A0A975C098</accession>
<sequence>MSEAKTFKVKSSLSKQLFEPGGRLVRDAERLAGEALNTHRDEAMAMISATLDELEAVCAEAAEGAGPQVYTLGAKVIDLAAFFDTGPLHDAAYSLCEVSDRMINAGIWHWPSITVHLQAMRLIIASGCRTGRTSETLLDGLRKISQRA</sequence>
<reference evidence="1" key="1">
    <citation type="submission" date="2020-09" db="EMBL/GenBank/DDBJ databases">
        <title>Brevundimonas sp. LVF2 isolated from a puddle in Goettingen, Germany.</title>
        <authorList>
            <person name="Friedrich I."/>
            <person name="Klassen A."/>
            <person name="Hannes N."/>
            <person name="Schneider D."/>
            <person name="Hertel R."/>
            <person name="Daniel R."/>
        </authorList>
    </citation>
    <scope>NUCLEOTIDE SEQUENCE</scope>
    <source>
        <strain evidence="1">LVF2</strain>
    </source>
</reference>
<keyword evidence="2" id="KW-1185">Reference proteome</keyword>